<evidence type="ECO:0000256" key="10">
    <source>
        <dbReference type="SAM" id="Phobius"/>
    </source>
</evidence>
<dbReference type="SUPFAM" id="SSF51905">
    <property type="entry name" value="FAD/NAD(P)-binding domain"/>
    <property type="match status" value="1"/>
</dbReference>
<gene>
    <name evidence="9" type="primary">kmo</name>
    <name evidence="12" type="ORF">SAMN05444363_0908</name>
</gene>
<comment type="pathway">
    <text evidence="9">Cofactor biosynthesis; NAD(+) biosynthesis; quinolinate from L-kynurenine: step 1/3.</text>
</comment>
<dbReference type="InterPro" id="IPR036188">
    <property type="entry name" value="FAD/NAD-bd_sf"/>
</dbReference>
<evidence type="ECO:0000256" key="4">
    <source>
        <dbReference type="ARBA" id="ARBA00022827"/>
    </source>
</evidence>
<organism evidence="12 13">
    <name type="scientific">Flavobacterium terrae</name>
    <dbReference type="NCBI Taxonomy" id="415425"/>
    <lineage>
        <taxon>Bacteria</taxon>
        <taxon>Pseudomonadati</taxon>
        <taxon>Bacteroidota</taxon>
        <taxon>Flavobacteriia</taxon>
        <taxon>Flavobacteriales</taxon>
        <taxon>Flavobacteriaceae</taxon>
        <taxon>Flavobacterium</taxon>
    </lineage>
</organism>
<evidence type="ECO:0000256" key="5">
    <source>
        <dbReference type="ARBA" id="ARBA00022857"/>
    </source>
</evidence>
<dbReference type="GO" id="GO:0043420">
    <property type="term" value="P:anthranilate metabolic process"/>
    <property type="evidence" value="ECO:0007669"/>
    <property type="project" value="UniProtKB-UniRule"/>
</dbReference>
<dbReference type="GO" id="GO:0071949">
    <property type="term" value="F:FAD binding"/>
    <property type="evidence" value="ECO:0007669"/>
    <property type="project" value="InterPro"/>
</dbReference>
<dbReference type="PANTHER" id="PTHR46028">
    <property type="entry name" value="KYNURENINE 3-MONOOXYGENASE"/>
    <property type="match status" value="1"/>
</dbReference>
<dbReference type="RefSeq" id="WP_073308944.1">
    <property type="nucleotide sequence ID" value="NZ_FQZI01000001.1"/>
</dbReference>
<dbReference type="EMBL" id="FQZI01000001">
    <property type="protein sequence ID" value="SHI51424.1"/>
    <property type="molecule type" value="Genomic_DNA"/>
</dbReference>
<dbReference type="FunFam" id="3.50.50.60:FF:000185">
    <property type="entry name" value="Kynurenine 3-monooxygenase"/>
    <property type="match status" value="1"/>
</dbReference>
<comment type="similarity">
    <text evidence="9">Belongs to the aromatic-ring hydroxylase family. KMO subfamily.</text>
</comment>
<dbReference type="OrthoDB" id="9766816at2"/>
<dbReference type="PANTHER" id="PTHR46028:SF2">
    <property type="entry name" value="KYNURENINE 3-MONOOXYGENASE"/>
    <property type="match status" value="1"/>
</dbReference>
<comment type="function">
    <text evidence="9">Catalyzes the hydroxylation of L-kynurenine (L-Kyn) to form 3-hydroxy-L-kynurenine (L-3OHKyn). Required for synthesis of quinolinic acid.</text>
</comment>
<keyword evidence="13" id="KW-1185">Reference proteome</keyword>
<sequence length="451" mass="51892">MQTPQKIAVIGSGLVGTLLAIYLKKMGHTVHVFDRSPDIRTVEFSGRSINLVMSNRGWKSLEDIGIDHEIRKIGIPVDKRAIHLQDGKLNYQFYGKDGEAIFSLSRGVLNRKMIDLAEAVGVEFKFEHKIWDVTLADATLHIGESERGEWTELKYDKVFGADGAFSRIRHRMQRQSLFDYSQEFMKIGYKELHIPANADGTHKIDKNSLHIWPRGQFMLMALPNLDGSFTCTLFMPFEGENSFNALQEEDKLVDFFAKYFPDTKEVIPDLVHDFFKNPTSYLVMMKCFPWTHEDNIALIGDAAHAIVPFYGQGMNVGFEDISVLVEMINKYGDDWELIFKSYEKSRKPNADAIAELSMRNFIEMSTKTADEKFLLQKKIEKWFSDKHPEKWLPLYSRVTFSTQPYSEALAIGDFQNKIMEEVMTTIPDIENKWNSLEVEEKIISLLSSKVH</sequence>
<dbReference type="PRINTS" id="PR00420">
    <property type="entry name" value="RNGMNOXGNASE"/>
</dbReference>
<dbReference type="GO" id="GO:0004502">
    <property type="term" value="F:kynurenine 3-monooxygenase activity"/>
    <property type="evidence" value="ECO:0007669"/>
    <property type="project" value="UniProtKB-UniRule"/>
</dbReference>
<feature type="domain" description="FAD-binding" evidence="11">
    <location>
        <begin position="7"/>
        <end position="355"/>
    </location>
</feature>
<dbReference type="HAMAP" id="MF_01971">
    <property type="entry name" value="Kynurenine_monooxygenase"/>
    <property type="match status" value="1"/>
</dbReference>
<proteinExistence type="inferred from homology"/>
<dbReference type="STRING" id="415425.SAMN05444363_0908"/>
<keyword evidence="3 9" id="KW-0662">Pyridine nucleotide biosynthesis</keyword>
<keyword evidence="10" id="KW-0812">Transmembrane</keyword>
<accession>A0A1M6BS41</accession>
<evidence type="ECO:0000313" key="13">
    <source>
        <dbReference type="Proteomes" id="UP000184488"/>
    </source>
</evidence>
<dbReference type="GO" id="GO:0006569">
    <property type="term" value="P:L-tryptophan catabolic process"/>
    <property type="evidence" value="ECO:0007669"/>
    <property type="project" value="UniProtKB-UniRule"/>
</dbReference>
<keyword evidence="4 9" id="KW-0274">FAD</keyword>
<dbReference type="AlphaFoldDB" id="A0A1M6BS41"/>
<name>A0A1M6BS41_9FLAO</name>
<keyword evidence="7 9" id="KW-0503">Monooxygenase</keyword>
<dbReference type="Pfam" id="PF01494">
    <property type="entry name" value="FAD_binding_3"/>
    <property type="match status" value="1"/>
</dbReference>
<evidence type="ECO:0000256" key="8">
    <source>
        <dbReference type="ARBA" id="ARBA00047818"/>
    </source>
</evidence>
<dbReference type="InterPro" id="IPR002938">
    <property type="entry name" value="FAD-bd"/>
</dbReference>
<evidence type="ECO:0000256" key="6">
    <source>
        <dbReference type="ARBA" id="ARBA00023002"/>
    </source>
</evidence>
<keyword evidence="10" id="KW-0472">Membrane</keyword>
<dbReference type="EC" id="1.14.13.9" evidence="9"/>
<evidence type="ECO:0000256" key="7">
    <source>
        <dbReference type="ARBA" id="ARBA00023033"/>
    </source>
</evidence>
<dbReference type="GO" id="GO:0070189">
    <property type="term" value="P:kynurenine metabolic process"/>
    <property type="evidence" value="ECO:0007669"/>
    <property type="project" value="TreeGrafter"/>
</dbReference>
<reference evidence="13" key="1">
    <citation type="submission" date="2016-11" db="EMBL/GenBank/DDBJ databases">
        <authorList>
            <person name="Varghese N."/>
            <person name="Submissions S."/>
        </authorList>
    </citation>
    <scope>NUCLEOTIDE SEQUENCE [LARGE SCALE GENOMIC DNA]</scope>
    <source>
        <strain evidence="13">DSM 18829</strain>
    </source>
</reference>
<evidence type="ECO:0000256" key="3">
    <source>
        <dbReference type="ARBA" id="ARBA00022642"/>
    </source>
</evidence>
<dbReference type="GO" id="GO:0019805">
    <property type="term" value="P:quinolinate biosynthetic process"/>
    <property type="evidence" value="ECO:0007669"/>
    <property type="project" value="UniProtKB-UniRule"/>
</dbReference>
<dbReference type="Gene3D" id="3.50.50.60">
    <property type="entry name" value="FAD/NAD(P)-binding domain"/>
    <property type="match status" value="1"/>
</dbReference>
<evidence type="ECO:0000259" key="11">
    <source>
        <dbReference type="Pfam" id="PF01494"/>
    </source>
</evidence>
<dbReference type="InterPro" id="IPR027545">
    <property type="entry name" value="Kynurenine_monooxygenase"/>
</dbReference>
<evidence type="ECO:0000313" key="12">
    <source>
        <dbReference type="EMBL" id="SHI51424.1"/>
    </source>
</evidence>
<comment type="catalytic activity">
    <reaction evidence="8 9">
        <text>L-kynurenine + NADPH + O2 + H(+) = 3-hydroxy-L-kynurenine + NADP(+) + H2O</text>
        <dbReference type="Rhea" id="RHEA:20545"/>
        <dbReference type="ChEBI" id="CHEBI:15377"/>
        <dbReference type="ChEBI" id="CHEBI:15378"/>
        <dbReference type="ChEBI" id="CHEBI:15379"/>
        <dbReference type="ChEBI" id="CHEBI:57783"/>
        <dbReference type="ChEBI" id="CHEBI:57959"/>
        <dbReference type="ChEBI" id="CHEBI:58125"/>
        <dbReference type="ChEBI" id="CHEBI:58349"/>
        <dbReference type="EC" id="1.14.13.9"/>
    </reaction>
</comment>
<feature type="transmembrane region" description="Helical" evidence="10">
    <location>
        <begin position="7"/>
        <end position="23"/>
    </location>
</feature>
<keyword evidence="2 9" id="KW-0285">Flavoprotein</keyword>
<keyword evidence="5 9" id="KW-0521">NADP</keyword>
<keyword evidence="10" id="KW-1133">Transmembrane helix</keyword>
<dbReference type="GO" id="GO:0009435">
    <property type="term" value="P:NAD+ biosynthetic process"/>
    <property type="evidence" value="ECO:0007669"/>
    <property type="project" value="UniProtKB-UniPathway"/>
</dbReference>
<evidence type="ECO:0000256" key="9">
    <source>
        <dbReference type="HAMAP-Rule" id="MF_01971"/>
    </source>
</evidence>
<evidence type="ECO:0000256" key="2">
    <source>
        <dbReference type="ARBA" id="ARBA00022630"/>
    </source>
</evidence>
<dbReference type="UniPathway" id="UPA00253">
    <property type="reaction ID" value="UER00328"/>
</dbReference>
<evidence type="ECO:0000256" key="1">
    <source>
        <dbReference type="ARBA" id="ARBA00001974"/>
    </source>
</evidence>
<protein>
    <recommendedName>
        <fullName evidence="9">Kynurenine 3-monooxygenase</fullName>
        <ecNumber evidence="9">1.14.13.9</ecNumber>
    </recommendedName>
    <alternativeName>
        <fullName evidence="9">Kynurenine 3-hydroxylase</fullName>
    </alternativeName>
</protein>
<dbReference type="Proteomes" id="UP000184488">
    <property type="component" value="Unassembled WGS sequence"/>
</dbReference>
<comment type="cofactor">
    <cofactor evidence="1 9">
        <name>FAD</name>
        <dbReference type="ChEBI" id="CHEBI:57692"/>
    </cofactor>
</comment>
<keyword evidence="6 9" id="KW-0560">Oxidoreductase</keyword>